<keyword evidence="3" id="KW-1185">Reference proteome</keyword>
<dbReference type="AlphaFoldDB" id="A0AAV7JK59"/>
<feature type="region of interest" description="Disordered" evidence="1">
    <location>
        <begin position="69"/>
        <end position="105"/>
    </location>
</feature>
<evidence type="ECO:0000256" key="1">
    <source>
        <dbReference type="SAM" id="MobiDB-lite"/>
    </source>
</evidence>
<sequence>MTILKRYSPPLYLVTNHPYLFITPICNRSLTKGENNKDVVTPSTDSKAEELSVSLDALGIARRAENNEQNKIFGIETQSSHTTDCPDTKSPTSTTEIKSPISFRR</sequence>
<feature type="compositionally biased region" description="Polar residues" evidence="1">
    <location>
        <begin position="76"/>
        <end position="97"/>
    </location>
</feature>
<gene>
    <name evidence="2" type="ORF">LOD99_11611</name>
</gene>
<proteinExistence type="predicted"/>
<evidence type="ECO:0000313" key="3">
    <source>
        <dbReference type="Proteomes" id="UP001165289"/>
    </source>
</evidence>
<reference evidence="2 3" key="1">
    <citation type="journal article" date="2023" name="BMC Biol.">
        <title>The compact genome of the sponge Oopsacas minuta (Hexactinellida) is lacking key metazoan core genes.</title>
        <authorList>
            <person name="Santini S."/>
            <person name="Schenkelaars Q."/>
            <person name="Jourda C."/>
            <person name="Duchesne M."/>
            <person name="Belahbib H."/>
            <person name="Rocher C."/>
            <person name="Selva M."/>
            <person name="Riesgo A."/>
            <person name="Vervoort M."/>
            <person name="Leys S.P."/>
            <person name="Kodjabachian L."/>
            <person name="Le Bivic A."/>
            <person name="Borchiellini C."/>
            <person name="Claverie J.M."/>
            <person name="Renard E."/>
        </authorList>
    </citation>
    <scope>NUCLEOTIDE SEQUENCE [LARGE SCALE GENOMIC DNA]</scope>
    <source>
        <strain evidence="2">SPO-2</strain>
    </source>
</reference>
<comment type="caution">
    <text evidence="2">The sequence shown here is derived from an EMBL/GenBank/DDBJ whole genome shotgun (WGS) entry which is preliminary data.</text>
</comment>
<dbReference type="Proteomes" id="UP001165289">
    <property type="component" value="Unassembled WGS sequence"/>
</dbReference>
<protein>
    <submittedName>
        <fullName evidence="2">Uncharacterized protein</fullName>
    </submittedName>
</protein>
<accession>A0AAV7JK59</accession>
<evidence type="ECO:0000313" key="2">
    <source>
        <dbReference type="EMBL" id="KAI6649244.1"/>
    </source>
</evidence>
<dbReference type="EMBL" id="JAKMXF010000321">
    <property type="protein sequence ID" value="KAI6649244.1"/>
    <property type="molecule type" value="Genomic_DNA"/>
</dbReference>
<organism evidence="2 3">
    <name type="scientific">Oopsacas minuta</name>
    <dbReference type="NCBI Taxonomy" id="111878"/>
    <lineage>
        <taxon>Eukaryota</taxon>
        <taxon>Metazoa</taxon>
        <taxon>Porifera</taxon>
        <taxon>Hexactinellida</taxon>
        <taxon>Hexasterophora</taxon>
        <taxon>Lyssacinosida</taxon>
        <taxon>Leucopsacidae</taxon>
        <taxon>Oopsacas</taxon>
    </lineage>
</organism>
<name>A0AAV7JK59_9METZ</name>